<feature type="compositionally biased region" description="Polar residues" evidence="3">
    <location>
        <begin position="65"/>
        <end position="74"/>
    </location>
</feature>
<evidence type="ECO:0000256" key="1">
    <source>
        <dbReference type="ARBA" id="ARBA00006895"/>
    </source>
</evidence>
<dbReference type="Pfam" id="PF09732">
    <property type="entry name" value="CactinC_cactus"/>
    <property type="match status" value="1"/>
</dbReference>
<dbReference type="PANTHER" id="PTHR21737">
    <property type="entry name" value="POLYGLUTAMINE BINDING PROTEIN 1/MARVEL MEMBRANE-ASSOCIATING DOMAIN CONTAINING 3"/>
    <property type="match status" value="1"/>
</dbReference>
<dbReference type="OrthoDB" id="265955at2759"/>
<dbReference type="KEGG" id="slb:AWJ20_106"/>
<feature type="compositionally biased region" description="Basic and acidic residues" evidence="3">
    <location>
        <begin position="51"/>
        <end position="64"/>
    </location>
</feature>
<evidence type="ECO:0000256" key="3">
    <source>
        <dbReference type="SAM" id="MobiDB-lite"/>
    </source>
</evidence>
<evidence type="ECO:0000313" key="7">
    <source>
        <dbReference type="Proteomes" id="UP000189580"/>
    </source>
</evidence>
<accession>A0A161HGG5</accession>
<comment type="similarity">
    <text evidence="1">Belongs to the CACTIN family.</text>
</comment>
<dbReference type="RefSeq" id="XP_018734358.1">
    <property type="nucleotide sequence ID" value="XM_018877911.1"/>
</dbReference>
<dbReference type="InterPro" id="IPR019134">
    <property type="entry name" value="Cactin_C"/>
</dbReference>
<protein>
    <recommendedName>
        <fullName evidence="2">Splicing factor Cactin</fullName>
    </recommendedName>
</protein>
<dbReference type="SMART" id="SM01050">
    <property type="entry name" value="CactinC_cactus"/>
    <property type="match status" value="1"/>
</dbReference>
<evidence type="ECO:0000313" key="6">
    <source>
        <dbReference type="EMBL" id="ANB11881.1"/>
    </source>
</evidence>
<dbReference type="PANTHER" id="PTHR21737:SF4">
    <property type="entry name" value="SPLICING FACTOR CACTIN"/>
    <property type="match status" value="1"/>
</dbReference>
<gene>
    <name evidence="6" type="ORF">AWJ20_106</name>
</gene>
<dbReference type="InterPro" id="IPR018816">
    <property type="entry name" value="Cactin_central"/>
</dbReference>
<reference evidence="6 7" key="1">
    <citation type="submission" date="2016-02" db="EMBL/GenBank/DDBJ databases">
        <title>Complete genome sequence and transcriptome regulation of the pentose utilising yeast Sugiyamaella lignohabitans.</title>
        <authorList>
            <person name="Bellasio M."/>
            <person name="Peymann A."/>
            <person name="Valli M."/>
            <person name="Sipitzky M."/>
            <person name="Graf A."/>
            <person name="Sauer M."/>
            <person name="Marx H."/>
            <person name="Mattanovich D."/>
        </authorList>
    </citation>
    <scope>NUCLEOTIDE SEQUENCE [LARGE SCALE GENOMIC DNA]</scope>
    <source>
        <strain evidence="6 7">CBS 10342</strain>
    </source>
</reference>
<dbReference type="Proteomes" id="UP000189580">
    <property type="component" value="Chromosome a"/>
</dbReference>
<name>A0A161HGG5_9ASCO</name>
<dbReference type="GO" id="GO:0005737">
    <property type="term" value="C:cytoplasm"/>
    <property type="evidence" value="ECO:0007669"/>
    <property type="project" value="TreeGrafter"/>
</dbReference>
<feature type="region of interest" description="Disordered" evidence="3">
    <location>
        <begin position="1"/>
        <end position="79"/>
    </location>
</feature>
<dbReference type="Pfam" id="PF10312">
    <property type="entry name" value="Cactin_mid"/>
    <property type="match status" value="1"/>
</dbReference>
<dbReference type="GO" id="GO:0045292">
    <property type="term" value="P:mRNA cis splicing, via spliceosome"/>
    <property type="evidence" value="ECO:0007669"/>
    <property type="project" value="TreeGrafter"/>
</dbReference>
<evidence type="ECO:0000256" key="2">
    <source>
        <dbReference type="ARBA" id="ARBA00034534"/>
    </source>
</evidence>
<dbReference type="GeneID" id="30032820"/>
<dbReference type="GO" id="GO:0005681">
    <property type="term" value="C:spliceosomal complex"/>
    <property type="evidence" value="ECO:0007669"/>
    <property type="project" value="TreeGrafter"/>
</dbReference>
<feature type="domain" description="Splicing factor cactin central" evidence="5">
    <location>
        <begin position="80"/>
        <end position="292"/>
    </location>
</feature>
<organism evidence="6 7">
    <name type="scientific">Sugiyamaella lignohabitans</name>
    <dbReference type="NCBI Taxonomy" id="796027"/>
    <lineage>
        <taxon>Eukaryota</taxon>
        <taxon>Fungi</taxon>
        <taxon>Dikarya</taxon>
        <taxon>Ascomycota</taxon>
        <taxon>Saccharomycotina</taxon>
        <taxon>Dipodascomycetes</taxon>
        <taxon>Dipodascales</taxon>
        <taxon>Trichomonascaceae</taxon>
        <taxon>Sugiyamaella</taxon>
    </lineage>
</organism>
<evidence type="ECO:0000259" key="4">
    <source>
        <dbReference type="Pfam" id="PF09732"/>
    </source>
</evidence>
<feature type="domain" description="Splicing factor Cactin C-terminal" evidence="4">
    <location>
        <begin position="406"/>
        <end position="536"/>
    </location>
</feature>
<evidence type="ECO:0000259" key="5">
    <source>
        <dbReference type="Pfam" id="PF10312"/>
    </source>
</evidence>
<sequence length="537" mass="61940">MSRRQPIAKDNHIGTGYGLDKNRLQARDYRDRTKPQGLGTRPRSRSVSPARKSEPPPYRRERPQNNKASNSFSRETGFKEADLERKWRNDEDNFILKQMKDGSIIRIKDNRAKPIDWFVVCLKYLEPNESSHSDLVDSLLGLNSRQPVENPYDLENLDIKYSDVHEFEFPEPTSVISSLSENELEQLKVQCEEFAKLDENKRNFEFWQSTIVLCTERLWEMGQKVKSRDSRVVEVVSSDIDNLIIGKSATELADLEKRVDTMLQSANISIDRDFWLQISKRLKVDKARAQLLSAYIDSINIRTVLVDKVRERELSRNSAESRELVAKLDALKDHLIKARKDPVQYPELLKRIASVTSDNQISMSKSTHQSAHSPIYPTALDESEFDIPKANEAHFNDEVESNANPELVKPKYYNRVILGYEWNKYNKAHYTSEHPPPKVVQGYKFNIFYPKLTGSATIPSYKIIPDKTKSTSDGASHAGSDTVILLFQSPAPYQNIAFRIVDQPWDRSSHGNSLYKSQFENGVLQLHFKFKKTYYKT</sequence>
<keyword evidence="7" id="KW-1185">Reference proteome</keyword>
<proteinExistence type="inferred from homology"/>
<feature type="compositionally biased region" description="Basic and acidic residues" evidence="3">
    <location>
        <begin position="20"/>
        <end position="34"/>
    </location>
</feature>
<dbReference type="EMBL" id="CP014501">
    <property type="protein sequence ID" value="ANB11881.1"/>
    <property type="molecule type" value="Genomic_DNA"/>
</dbReference>
<dbReference type="AlphaFoldDB" id="A0A161HGG5"/>